<feature type="region of interest" description="Disordered" evidence="1">
    <location>
        <begin position="1"/>
        <end position="29"/>
    </location>
</feature>
<keyword evidence="2" id="KW-0472">Membrane</keyword>
<dbReference type="RefSeq" id="WP_059079951.1">
    <property type="nucleotide sequence ID" value="NZ_BCMM01000009.1"/>
</dbReference>
<keyword evidence="2" id="KW-0812">Transmembrane</keyword>
<evidence type="ECO:0000313" key="3">
    <source>
        <dbReference type="EMBL" id="GAQ62127.1"/>
    </source>
</evidence>
<dbReference type="EMBL" id="BCMM01000009">
    <property type="protein sequence ID" value="GAQ62127.1"/>
    <property type="molecule type" value="Genomic_DNA"/>
</dbReference>
<feature type="transmembrane region" description="Helical" evidence="2">
    <location>
        <begin position="39"/>
        <end position="66"/>
    </location>
</feature>
<dbReference type="Proteomes" id="UP000067448">
    <property type="component" value="Unassembled WGS sequence"/>
</dbReference>
<reference evidence="3 4" key="2">
    <citation type="journal article" date="2016" name="Genome Announc.">
        <title>Draft Genome Sequences of Streptomyces scabiei S58, Streptomyces turgidiscabies T45, and Streptomyces acidiscabies a10, the Pathogens of Potato Common Scab, Isolated in Japan.</title>
        <authorList>
            <person name="Tomihama T."/>
            <person name="Nishi Y."/>
            <person name="Sakai M."/>
            <person name="Ikenaga M."/>
            <person name="Okubo T."/>
            <person name="Ikeda S."/>
        </authorList>
    </citation>
    <scope>NUCLEOTIDE SEQUENCE [LARGE SCALE GENOMIC DNA]</scope>
    <source>
        <strain evidence="3 4">S58</strain>
    </source>
</reference>
<reference evidence="4" key="1">
    <citation type="submission" date="2015-11" db="EMBL/GenBank/DDBJ databases">
        <authorList>
            <consortium name="Cross-ministerial Strategic Innovation Promotion Program (SIP) consortium"/>
            <person name="Tomihama T."/>
            <person name="Ikenaga M."/>
            <person name="Sakai M."/>
            <person name="Okubo T."/>
            <person name="Ikeda S."/>
        </authorList>
    </citation>
    <scope>NUCLEOTIDE SEQUENCE [LARGE SCALE GENOMIC DNA]</scope>
    <source>
        <strain evidence="4">S58</strain>
    </source>
</reference>
<evidence type="ECO:0000256" key="1">
    <source>
        <dbReference type="SAM" id="MobiDB-lite"/>
    </source>
</evidence>
<sequence>MRAEGTAGTSGTANDPPPPTREGRLRRLRRHTRAVDGRGVARVVVGMGNVLLCCVLLLVAVGVLFVEPVTRAEETAAWHLAARIHGWWFLGARGAGGPTVTGNGAG</sequence>
<accession>A0A100JMF3</accession>
<comment type="caution">
    <text evidence="3">The sequence shown here is derived from an EMBL/GenBank/DDBJ whole genome shotgun (WGS) entry which is preliminary data.</text>
</comment>
<keyword evidence="2" id="KW-1133">Transmembrane helix</keyword>
<dbReference type="AlphaFoldDB" id="A0A100JMF3"/>
<organism evidence="3 4">
    <name type="scientific">Streptomyces scabiei</name>
    <dbReference type="NCBI Taxonomy" id="1930"/>
    <lineage>
        <taxon>Bacteria</taxon>
        <taxon>Bacillati</taxon>
        <taxon>Actinomycetota</taxon>
        <taxon>Actinomycetes</taxon>
        <taxon>Kitasatosporales</taxon>
        <taxon>Streptomycetaceae</taxon>
        <taxon>Streptomyces</taxon>
    </lineage>
</organism>
<reference evidence="4" key="3">
    <citation type="submission" date="2016-02" db="EMBL/GenBank/DDBJ databases">
        <title>Draft genome of pathogenic Streptomyces sp. in Japan.</title>
        <authorList>
            <person name="Tomihama T."/>
            <person name="Ikenaga M."/>
            <person name="Sakai M."/>
            <person name="Okubo T."/>
            <person name="Ikeda S."/>
        </authorList>
    </citation>
    <scope>NUCLEOTIDE SEQUENCE [LARGE SCALE GENOMIC DNA]</scope>
    <source>
        <strain evidence="4">S58</strain>
    </source>
</reference>
<gene>
    <name evidence="3" type="ORF">SsS58_02485</name>
</gene>
<name>A0A100JMF3_STRSC</name>
<evidence type="ECO:0000313" key="4">
    <source>
        <dbReference type="Proteomes" id="UP000067448"/>
    </source>
</evidence>
<evidence type="ECO:0000256" key="2">
    <source>
        <dbReference type="SAM" id="Phobius"/>
    </source>
</evidence>
<protein>
    <submittedName>
        <fullName evidence="3">Uncharacterized protein</fullName>
    </submittedName>
</protein>
<proteinExistence type="predicted"/>